<evidence type="ECO:0000259" key="6">
    <source>
        <dbReference type="Pfam" id="PF02852"/>
    </source>
</evidence>
<evidence type="ECO:0000256" key="3">
    <source>
        <dbReference type="ARBA" id="ARBA00022827"/>
    </source>
</evidence>
<dbReference type="Proteomes" id="UP000051315">
    <property type="component" value="Unassembled WGS sequence"/>
</dbReference>
<organism evidence="8 9">
    <name type="scientific">Lapidilactobacillus concavus DSM 17758</name>
    <dbReference type="NCBI Taxonomy" id="1423735"/>
    <lineage>
        <taxon>Bacteria</taxon>
        <taxon>Bacillati</taxon>
        <taxon>Bacillota</taxon>
        <taxon>Bacilli</taxon>
        <taxon>Lactobacillales</taxon>
        <taxon>Lactobacillaceae</taxon>
        <taxon>Lapidilactobacillus</taxon>
    </lineage>
</organism>
<dbReference type="AlphaFoldDB" id="A0A0R1VZN2"/>
<dbReference type="InterPro" id="IPR016156">
    <property type="entry name" value="FAD/NAD-linked_Rdtase_dimer_sf"/>
</dbReference>
<dbReference type="GO" id="GO:0000166">
    <property type="term" value="F:nucleotide binding"/>
    <property type="evidence" value="ECO:0007669"/>
    <property type="project" value="UniProtKB-KW"/>
</dbReference>
<name>A0A0R1VZN2_9LACO</name>
<feature type="domain" description="Pyridine nucleotide-disulphide oxidoreductase dimerisation" evidence="6">
    <location>
        <begin position="337"/>
        <end position="440"/>
    </location>
</feature>
<evidence type="ECO:0000313" key="8">
    <source>
        <dbReference type="EMBL" id="KRM09044.1"/>
    </source>
</evidence>
<dbReference type="PRINTS" id="PR00368">
    <property type="entry name" value="FADPNR"/>
</dbReference>
<comment type="cofactor">
    <cofactor evidence="4">
        <name>FAD</name>
        <dbReference type="ChEBI" id="CHEBI:57692"/>
    </cofactor>
    <text evidence="4">Binds 1 FAD per subunit.</text>
</comment>
<reference evidence="8 9" key="1">
    <citation type="journal article" date="2015" name="Genome Announc.">
        <title>Expanding the biotechnology potential of lactobacilli through comparative genomics of 213 strains and associated genera.</title>
        <authorList>
            <person name="Sun Z."/>
            <person name="Harris H.M."/>
            <person name="McCann A."/>
            <person name="Guo C."/>
            <person name="Argimon S."/>
            <person name="Zhang W."/>
            <person name="Yang X."/>
            <person name="Jeffery I.B."/>
            <person name="Cooney J.C."/>
            <person name="Kagawa T.F."/>
            <person name="Liu W."/>
            <person name="Song Y."/>
            <person name="Salvetti E."/>
            <person name="Wrobel A."/>
            <person name="Rasinkangas P."/>
            <person name="Parkhill J."/>
            <person name="Rea M.C."/>
            <person name="O'Sullivan O."/>
            <person name="Ritari J."/>
            <person name="Douillard F.P."/>
            <person name="Paul Ross R."/>
            <person name="Yang R."/>
            <person name="Briner A.E."/>
            <person name="Felis G.E."/>
            <person name="de Vos W.M."/>
            <person name="Barrangou R."/>
            <person name="Klaenhammer T.R."/>
            <person name="Caufield P.W."/>
            <person name="Cui Y."/>
            <person name="Zhang H."/>
            <person name="O'Toole P.W."/>
        </authorList>
    </citation>
    <scope>NUCLEOTIDE SEQUENCE [LARGE SCALE GENOMIC DNA]</scope>
    <source>
        <strain evidence="8 9">DSM 17758</strain>
    </source>
</reference>
<dbReference type="GO" id="GO:0016491">
    <property type="term" value="F:oxidoreductase activity"/>
    <property type="evidence" value="ECO:0007669"/>
    <property type="project" value="InterPro"/>
</dbReference>
<dbReference type="Pfam" id="PF02852">
    <property type="entry name" value="Pyr_redox_dim"/>
    <property type="match status" value="1"/>
</dbReference>
<dbReference type="PANTHER" id="PTHR43014:SF5">
    <property type="entry name" value="GLUTATHIONE REDUCTASE (NADPH)"/>
    <property type="match status" value="1"/>
</dbReference>
<dbReference type="PIRSF" id="PIRSF000350">
    <property type="entry name" value="Mercury_reductase_MerA"/>
    <property type="match status" value="1"/>
</dbReference>
<dbReference type="Gene3D" id="3.30.390.30">
    <property type="match status" value="1"/>
</dbReference>
<comment type="similarity">
    <text evidence="1">Belongs to the class-I pyridine nucleotide-disulfide oxidoreductase family.</text>
</comment>
<dbReference type="InterPro" id="IPR023753">
    <property type="entry name" value="FAD/NAD-binding_dom"/>
</dbReference>
<dbReference type="STRING" id="1423735.FC15_GL001840"/>
<dbReference type="InterPro" id="IPR004099">
    <property type="entry name" value="Pyr_nucl-diS_OxRdtase_dimer"/>
</dbReference>
<dbReference type="PANTHER" id="PTHR43014">
    <property type="entry name" value="MERCURIC REDUCTASE"/>
    <property type="match status" value="1"/>
</dbReference>
<dbReference type="PRINTS" id="PR00411">
    <property type="entry name" value="PNDRDTASEI"/>
</dbReference>
<evidence type="ECO:0000256" key="1">
    <source>
        <dbReference type="ARBA" id="ARBA00007532"/>
    </source>
</evidence>
<accession>A0A0R1VZN2</accession>
<dbReference type="SUPFAM" id="SSF55424">
    <property type="entry name" value="FAD/NAD-linked reductases, dimerisation (C-terminal) domain"/>
    <property type="match status" value="1"/>
</dbReference>
<sequence length="446" mass="48708">MSEEVQKFATIVIGAGPGGLAAAHQLASQQDVLVIEDDLWGGTCPNRGCDPKKMLYSAVEARDRATYLQGHGLEGAPTIDWPKLMTFKRAYTEKVPAGTLNSLKAAGITTIQGKPYFISENQLKVNGQVYEGHHFIIATGQTPVIPDIPGHDYLQTSTDFLDLDQLPARIAFVGGGYVAIELANIAANAGAEVHLLQHNQRILRDFPENYTQLLATAMSDHGVNFHWDTELESVSEIDDGLLLTTNQGSLEVDAVFAAIGRRPQLDSLNLQAAKVDVAEKGLRVNGHLQTTNPRIYGIGDVLLKKQPKLTPVASFEGRYVASDILGKTTAPIDYPSVPQVVYASPQIAQTGVKVEDAKNAPDQYLINAQDTTHWYTFNRIKDPIARVTTVIDKQTQLIVGAVVYSTLADELINDLNNLINNQTTVTQLQRQIPAYPTAASDLVYYY</sequence>
<feature type="binding site" evidence="4">
    <location>
        <position position="300"/>
    </location>
    <ligand>
        <name>FAD</name>
        <dbReference type="ChEBI" id="CHEBI:57692"/>
    </ligand>
</feature>
<evidence type="ECO:0000256" key="4">
    <source>
        <dbReference type="PIRSR" id="PIRSR000350-3"/>
    </source>
</evidence>
<keyword evidence="4" id="KW-0547">Nucleotide-binding</keyword>
<keyword evidence="9" id="KW-1185">Reference proteome</keyword>
<feature type="domain" description="FAD/NAD(P)-binding" evidence="7">
    <location>
        <begin position="10"/>
        <end position="317"/>
    </location>
</feature>
<dbReference type="RefSeq" id="WP_057824929.1">
    <property type="nucleotide sequence ID" value="NZ_AZFX01000060.1"/>
</dbReference>
<gene>
    <name evidence="8" type="ORF">FC15_GL001840</name>
</gene>
<evidence type="ECO:0000256" key="5">
    <source>
        <dbReference type="PIRSR" id="PIRSR000350-4"/>
    </source>
</evidence>
<feature type="disulfide bond" description="Redox-active" evidence="5">
    <location>
        <begin position="44"/>
        <end position="49"/>
    </location>
</feature>
<dbReference type="InterPro" id="IPR001100">
    <property type="entry name" value="Pyr_nuc-diS_OxRdtase"/>
</dbReference>
<dbReference type="PATRIC" id="fig|1423735.3.peg.1914"/>
<protein>
    <submittedName>
        <fullName evidence="8">Glutathione reductase</fullName>
    </submittedName>
</protein>
<feature type="binding site" evidence="4">
    <location>
        <position position="53"/>
    </location>
    <ligand>
        <name>FAD</name>
        <dbReference type="ChEBI" id="CHEBI:57692"/>
    </ligand>
</feature>
<keyword evidence="2" id="KW-0285">Flavoprotein</keyword>
<dbReference type="InterPro" id="IPR036188">
    <property type="entry name" value="FAD/NAD-bd_sf"/>
</dbReference>
<evidence type="ECO:0000259" key="7">
    <source>
        <dbReference type="Pfam" id="PF07992"/>
    </source>
</evidence>
<dbReference type="EMBL" id="AZFX01000060">
    <property type="protein sequence ID" value="KRM09044.1"/>
    <property type="molecule type" value="Genomic_DNA"/>
</dbReference>
<evidence type="ECO:0000256" key="2">
    <source>
        <dbReference type="ARBA" id="ARBA00022630"/>
    </source>
</evidence>
<dbReference type="Pfam" id="PF07992">
    <property type="entry name" value="Pyr_redox_2"/>
    <property type="match status" value="1"/>
</dbReference>
<evidence type="ECO:0000313" key="9">
    <source>
        <dbReference type="Proteomes" id="UP000051315"/>
    </source>
</evidence>
<dbReference type="SUPFAM" id="SSF51905">
    <property type="entry name" value="FAD/NAD(P)-binding domain"/>
    <property type="match status" value="1"/>
</dbReference>
<dbReference type="Gene3D" id="3.50.50.60">
    <property type="entry name" value="FAD/NAD(P)-binding domain"/>
    <property type="match status" value="2"/>
</dbReference>
<feature type="binding site" evidence="4">
    <location>
        <begin position="174"/>
        <end position="181"/>
    </location>
    <ligand>
        <name>NAD(+)</name>
        <dbReference type="ChEBI" id="CHEBI:57540"/>
    </ligand>
</feature>
<feature type="binding site" evidence="4">
    <location>
        <position position="260"/>
    </location>
    <ligand>
        <name>NAD(+)</name>
        <dbReference type="ChEBI" id="CHEBI:57540"/>
    </ligand>
</feature>
<comment type="caution">
    <text evidence="8">The sequence shown here is derived from an EMBL/GenBank/DDBJ whole genome shotgun (WGS) entry which is preliminary data.</text>
</comment>
<proteinExistence type="inferred from homology"/>
<keyword evidence="3 4" id="KW-0274">FAD</keyword>
<dbReference type="OrthoDB" id="9800167at2"/>
<keyword evidence="4" id="KW-0520">NAD</keyword>